<keyword evidence="1" id="KW-0472">Membrane</keyword>
<evidence type="ECO:0000256" key="1">
    <source>
        <dbReference type="SAM" id="Phobius"/>
    </source>
</evidence>
<evidence type="ECO:0000313" key="2">
    <source>
        <dbReference type="EMBL" id="GAY76662.1"/>
    </source>
</evidence>
<proteinExistence type="predicted"/>
<name>A0A4Y1ZC43_9BACL</name>
<sequence>MTAGKSVKAFWIFMVFLGFILLLLGFFTGDLMMWGVALIIGLLVRYCAYDLLFKKYDQKVAEVRQKYAKRKECEKSDLFSNT</sequence>
<feature type="transmembrane region" description="Helical" evidence="1">
    <location>
        <begin position="33"/>
        <end position="52"/>
    </location>
</feature>
<keyword evidence="1" id="KW-0812">Transmembrane</keyword>
<feature type="transmembrane region" description="Helical" evidence="1">
    <location>
        <begin position="9"/>
        <end position="27"/>
    </location>
</feature>
<comment type="caution">
    <text evidence="2">The sequence shown here is derived from an EMBL/GenBank/DDBJ whole genome shotgun (WGS) entry which is preliminary data.</text>
</comment>
<reference evidence="2 3" key="1">
    <citation type="submission" date="2017-11" db="EMBL/GenBank/DDBJ databases">
        <title>Draft Genome Sequence of Sporolactobacillus inulinus NBRC 111894 Isolated from Koso, a Japanese Sugar-Vegetable Fermented Beverage.</title>
        <authorList>
            <person name="Chiou T.Y."/>
            <person name="Oshima K."/>
            <person name="Suda W."/>
            <person name="Hattori M."/>
            <person name="Takahashi T."/>
        </authorList>
    </citation>
    <scope>NUCLEOTIDE SEQUENCE [LARGE SCALE GENOMIC DNA]</scope>
    <source>
        <strain evidence="2 3">NBRC111894</strain>
    </source>
</reference>
<dbReference type="EMBL" id="BEXB01000016">
    <property type="protein sequence ID" value="GAY76662.1"/>
    <property type="molecule type" value="Genomic_DNA"/>
</dbReference>
<dbReference type="RefSeq" id="WP_262392748.1">
    <property type="nucleotide sequence ID" value="NZ_BEXB01000016.1"/>
</dbReference>
<gene>
    <name evidence="2" type="ORF">NBRC111894_2216</name>
</gene>
<evidence type="ECO:0000313" key="3">
    <source>
        <dbReference type="Proteomes" id="UP000319716"/>
    </source>
</evidence>
<keyword evidence="1" id="KW-1133">Transmembrane helix</keyword>
<dbReference type="AlphaFoldDB" id="A0A4Y1ZC43"/>
<protein>
    <submittedName>
        <fullName evidence="2">Uncharacterized protein</fullName>
    </submittedName>
</protein>
<dbReference type="Proteomes" id="UP000319716">
    <property type="component" value="Unassembled WGS sequence"/>
</dbReference>
<accession>A0A4Y1ZC43</accession>
<organism evidence="2 3">
    <name type="scientific">Sporolactobacillus inulinus</name>
    <dbReference type="NCBI Taxonomy" id="2078"/>
    <lineage>
        <taxon>Bacteria</taxon>
        <taxon>Bacillati</taxon>
        <taxon>Bacillota</taxon>
        <taxon>Bacilli</taxon>
        <taxon>Bacillales</taxon>
        <taxon>Sporolactobacillaceae</taxon>
        <taxon>Sporolactobacillus</taxon>
    </lineage>
</organism>